<sequence>EMLPDLLNSTFTNNISFPIRSEISLQSLREIFSSTFQKNDQILRQRNNEKVQEMANNESTCDNILRNTIVAYATIKGYAAARDPKIGSLFISSLNKVLKSKIGFRNDIFDILRNVQSEMLSCKLPQ</sequence>
<dbReference type="PROSITE" id="PS50207">
    <property type="entry name" value="CASPASE_P10"/>
    <property type="match status" value="1"/>
</dbReference>
<organism evidence="2 3">
    <name type="scientific">Leptotrombidium deliense</name>
    <dbReference type="NCBI Taxonomy" id="299467"/>
    <lineage>
        <taxon>Eukaryota</taxon>
        <taxon>Metazoa</taxon>
        <taxon>Ecdysozoa</taxon>
        <taxon>Arthropoda</taxon>
        <taxon>Chelicerata</taxon>
        <taxon>Arachnida</taxon>
        <taxon>Acari</taxon>
        <taxon>Acariformes</taxon>
        <taxon>Trombidiformes</taxon>
        <taxon>Prostigmata</taxon>
        <taxon>Anystina</taxon>
        <taxon>Parasitengona</taxon>
        <taxon>Trombiculoidea</taxon>
        <taxon>Trombiculidae</taxon>
        <taxon>Leptotrombidium</taxon>
    </lineage>
</organism>
<evidence type="ECO:0000313" key="3">
    <source>
        <dbReference type="Proteomes" id="UP000288716"/>
    </source>
</evidence>
<evidence type="ECO:0000313" key="2">
    <source>
        <dbReference type="EMBL" id="RWS18728.1"/>
    </source>
</evidence>
<dbReference type="EMBL" id="NCKV01035279">
    <property type="protein sequence ID" value="RWS18728.1"/>
    <property type="molecule type" value="Genomic_DNA"/>
</dbReference>
<dbReference type="Pfam" id="PF00656">
    <property type="entry name" value="Peptidase_C14"/>
    <property type="match status" value="1"/>
</dbReference>
<keyword evidence="3" id="KW-1185">Reference proteome</keyword>
<proteinExistence type="predicted"/>
<dbReference type="GO" id="GO:0004197">
    <property type="term" value="F:cysteine-type endopeptidase activity"/>
    <property type="evidence" value="ECO:0007669"/>
    <property type="project" value="InterPro"/>
</dbReference>
<dbReference type="AlphaFoldDB" id="A0A443RU66"/>
<dbReference type="InterPro" id="IPR029030">
    <property type="entry name" value="Caspase-like_dom_sf"/>
</dbReference>
<comment type="caution">
    <text evidence="2">The sequence shown here is derived from an EMBL/GenBank/DDBJ whole genome shotgun (WGS) entry which is preliminary data.</text>
</comment>
<feature type="domain" description="Caspase family p10" evidence="1">
    <location>
        <begin position="67"/>
        <end position="99"/>
    </location>
</feature>
<dbReference type="VEuPathDB" id="VectorBase:LDEU013312"/>
<name>A0A443RU66_9ACAR</name>
<protein>
    <recommendedName>
        <fullName evidence="1">Caspase family p10 domain-containing protein</fullName>
    </recommendedName>
</protein>
<accession>A0A443RU66</accession>
<dbReference type="Gene3D" id="3.40.50.1460">
    <property type="match status" value="1"/>
</dbReference>
<dbReference type="SUPFAM" id="SSF52129">
    <property type="entry name" value="Caspase-like"/>
    <property type="match status" value="1"/>
</dbReference>
<feature type="non-terminal residue" evidence="2">
    <location>
        <position position="1"/>
    </location>
</feature>
<feature type="non-terminal residue" evidence="2">
    <location>
        <position position="126"/>
    </location>
</feature>
<evidence type="ECO:0000259" key="1">
    <source>
        <dbReference type="PROSITE" id="PS50207"/>
    </source>
</evidence>
<gene>
    <name evidence="2" type="ORF">B4U80_14563</name>
</gene>
<dbReference type="Proteomes" id="UP000288716">
    <property type="component" value="Unassembled WGS sequence"/>
</dbReference>
<dbReference type="InterPro" id="IPR002138">
    <property type="entry name" value="Pept_C14_p10"/>
</dbReference>
<dbReference type="InterPro" id="IPR011600">
    <property type="entry name" value="Pept_C14_caspase"/>
</dbReference>
<reference evidence="2 3" key="1">
    <citation type="journal article" date="2018" name="Gigascience">
        <title>Genomes of trombidid mites reveal novel predicted allergens and laterally-transferred genes associated with secondary metabolism.</title>
        <authorList>
            <person name="Dong X."/>
            <person name="Chaisiri K."/>
            <person name="Xia D."/>
            <person name="Armstrong S.D."/>
            <person name="Fang Y."/>
            <person name="Donnelly M.J."/>
            <person name="Kadowaki T."/>
            <person name="McGarry J.W."/>
            <person name="Darby A.C."/>
            <person name="Makepeace B.L."/>
        </authorList>
    </citation>
    <scope>NUCLEOTIDE SEQUENCE [LARGE SCALE GENOMIC DNA]</scope>
    <source>
        <strain evidence="2">UoL-UT</strain>
    </source>
</reference>
<dbReference type="GO" id="GO:0006508">
    <property type="term" value="P:proteolysis"/>
    <property type="evidence" value="ECO:0007669"/>
    <property type="project" value="InterPro"/>
</dbReference>